<keyword evidence="2 6" id="KW-0813">Transport</keyword>
<keyword evidence="5 7" id="KW-0472">Membrane</keyword>
<comment type="subcellular location">
    <subcellularLocation>
        <location evidence="1">Membrane</location>
        <topology evidence="1">Multi-pass membrane protein</topology>
    </subcellularLocation>
</comment>
<accession>A0A928VAC3</accession>
<feature type="transmembrane region" description="Helical" evidence="7">
    <location>
        <begin position="257"/>
        <end position="283"/>
    </location>
</feature>
<gene>
    <name evidence="8" type="ORF">C4F51_17250</name>
</gene>
<dbReference type="PROSITE" id="PS00610">
    <property type="entry name" value="NA_NEUROTRAN_SYMP_1"/>
    <property type="match status" value="1"/>
</dbReference>
<evidence type="ECO:0000256" key="7">
    <source>
        <dbReference type="SAM" id="Phobius"/>
    </source>
</evidence>
<evidence type="ECO:0000256" key="4">
    <source>
        <dbReference type="ARBA" id="ARBA00022989"/>
    </source>
</evidence>
<organism evidence="8 9">
    <name type="scientific">Cellvibrio polysaccharolyticus</name>
    <dbReference type="NCBI Taxonomy" id="2082724"/>
    <lineage>
        <taxon>Bacteria</taxon>
        <taxon>Pseudomonadati</taxon>
        <taxon>Pseudomonadota</taxon>
        <taxon>Gammaproteobacteria</taxon>
        <taxon>Cellvibrionales</taxon>
        <taxon>Cellvibrionaceae</taxon>
        <taxon>Cellvibrio</taxon>
    </lineage>
</organism>
<comment type="similarity">
    <text evidence="6">Belongs to the sodium:neurotransmitter symporter (SNF) (TC 2.A.22) family.</text>
</comment>
<dbReference type="SUPFAM" id="SSF161070">
    <property type="entry name" value="SNF-like"/>
    <property type="match status" value="1"/>
</dbReference>
<dbReference type="InterPro" id="IPR037272">
    <property type="entry name" value="SNS_sf"/>
</dbReference>
<feature type="transmembrane region" description="Helical" evidence="7">
    <location>
        <begin position="431"/>
        <end position="455"/>
    </location>
</feature>
<keyword evidence="9" id="KW-1185">Reference proteome</keyword>
<evidence type="ECO:0000256" key="5">
    <source>
        <dbReference type="ARBA" id="ARBA00023136"/>
    </source>
</evidence>
<sequence length="505" mass="54604">MTIARESWSARSGFIFAAVGSAIGLGNIWRFPYVAYENGGGAFLIPYLVALVTAGLPLLFLDYNVGHKYKGAAPLAYRRLHRYAEAIGWWQVAVCIFIGLYYASVLSWAGSYIVFSFGQQWQGAPEQFFFEQYLQDSGSALSFSFVPQLFYPLAIVWTITLFILYLGVRKGVEWANKIFIPLLFLLFSILVIQALRLPGAVDGLNAFFTPNWPAMLDYKVWLAAYGHIFFSLSVGFGIMVTYASYLKPKSNLTGSGLVVAFANSSFEILAGIGVFAALGFMALSQGSTVNDVVTGGIGLAFIAFPKLISSLGAGGDLFGFLFFTSLSIAGITSLVSVMQVPIAAMQDKIGCSRHKAVTLVGGTTAVLSTLIFSTRSAISLVDVIDHFINNIGIVGGGLLSIIAVSWFKRSLLPPLIDHNNSVSSVRLGKGWVFMLTVVTPGVLLTSMALSIKALIHHGYGNYSQPLVLIVGWGSLLCCLIAALWLCKLPQHSLPVKPVAQGERHE</sequence>
<evidence type="ECO:0000256" key="3">
    <source>
        <dbReference type="ARBA" id="ARBA00022692"/>
    </source>
</evidence>
<comment type="caution">
    <text evidence="8">The sequence shown here is derived from an EMBL/GenBank/DDBJ whole genome shotgun (WGS) entry which is preliminary data.</text>
</comment>
<dbReference type="PANTHER" id="PTHR42948">
    <property type="entry name" value="TRANSPORTER"/>
    <property type="match status" value="1"/>
</dbReference>
<dbReference type="PROSITE" id="PS50267">
    <property type="entry name" value="NA_NEUROTRAN_SYMP_3"/>
    <property type="match status" value="1"/>
</dbReference>
<feature type="transmembrane region" description="Helical" evidence="7">
    <location>
        <begin position="467"/>
        <end position="486"/>
    </location>
</feature>
<feature type="transmembrane region" description="Helical" evidence="7">
    <location>
        <begin position="149"/>
        <end position="168"/>
    </location>
</feature>
<evidence type="ECO:0000256" key="1">
    <source>
        <dbReference type="ARBA" id="ARBA00004141"/>
    </source>
</evidence>
<dbReference type="InterPro" id="IPR000175">
    <property type="entry name" value="Na/ntran_symport"/>
</dbReference>
<feature type="transmembrane region" description="Helical" evidence="7">
    <location>
        <begin position="12"/>
        <end position="31"/>
    </location>
</feature>
<evidence type="ECO:0000256" key="2">
    <source>
        <dbReference type="ARBA" id="ARBA00022448"/>
    </source>
</evidence>
<protein>
    <recommendedName>
        <fullName evidence="6">Transporter</fullName>
    </recommendedName>
</protein>
<feature type="transmembrane region" description="Helical" evidence="7">
    <location>
        <begin position="356"/>
        <end position="375"/>
    </location>
</feature>
<dbReference type="GO" id="GO:0016020">
    <property type="term" value="C:membrane"/>
    <property type="evidence" value="ECO:0007669"/>
    <property type="project" value="UniProtKB-SubCell"/>
</dbReference>
<proteinExistence type="inferred from homology"/>
<keyword evidence="6" id="KW-0769">Symport</keyword>
<evidence type="ECO:0000313" key="9">
    <source>
        <dbReference type="Proteomes" id="UP000652567"/>
    </source>
</evidence>
<keyword evidence="4 7" id="KW-1133">Transmembrane helix</keyword>
<dbReference type="NCBIfam" id="NF037979">
    <property type="entry name" value="Na_transp"/>
    <property type="match status" value="1"/>
</dbReference>
<evidence type="ECO:0000313" key="8">
    <source>
        <dbReference type="EMBL" id="MBE8718924.1"/>
    </source>
</evidence>
<dbReference type="PRINTS" id="PR00176">
    <property type="entry name" value="NANEUSMPORT"/>
</dbReference>
<feature type="transmembrane region" description="Helical" evidence="7">
    <location>
        <begin position="180"/>
        <end position="201"/>
    </location>
</feature>
<dbReference type="Pfam" id="PF00209">
    <property type="entry name" value="SNF"/>
    <property type="match status" value="2"/>
</dbReference>
<evidence type="ECO:0000256" key="6">
    <source>
        <dbReference type="RuleBase" id="RU003732"/>
    </source>
</evidence>
<feature type="transmembrane region" description="Helical" evidence="7">
    <location>
        <begin position="221"/>
        <end position="245"/>
    </location>
</feature>
<dbReference type="RefSeq" id="WP_193911884.1">
    <property type="nucleotide sequence ID" value="NZ_PRDL01000001.1"/>
</dbReference>
<dbReference type="CDD" id="cd10334">
    <property type="entry name" value="SLC6sbd_u1"/>
    <property type="match status" value="1"/>
</dbReference>
<dbReference type="EMBL" id="PRDL01000001">
    <property type="protein sequence ID" value="MBE8718924.1"/>
    <property type="molecule type" value="Genomic_DNA"/>
</dbReference>
<dbReference type="PANTHER" id="PTHR42948:SF1">
    <property type="entry name" value="TRANSPORTER"/>
    <property type="match status" value="1"/>
</dbReference>
<reference evidence="8" key="1">
    <citation type="submission" date="2018-07" db="EMBL/GenBank/DDBJ databases">
        <title>Genome assembly of strain Ka43.</title>
        <authorList>
            <person name="Kukolya J."/>
            <person name="Nagy I."/>
            <person name="Horvath B."/>
            <person name="Toth A."/>
        </authorList>
    </citation>
    <scope>NUCLEOTIDE SEQUENCE</scope>
    <source>
        <strain evidence="8">KB43</strain>
    </source>
</reference>
<feature type="transmembrane region" description="Helical" evidence="7">
    <location>
        <begin position="86"/>
        <end position="109"/>
    </location>
</feature>
<feature type="transmembrane region" description="Helical" evidence="7">
    <location>
        <begin position="387"/>
        <end position="407"/>
    </location>
</feature>
<dbReference type="AlphaFoldDB" id="A0A928VAC3"/>
<dbReference type="Proteomes" id="UP000652567">
    <property type="component" value="Unassembled WGS sequence"/>
</dbReference>
<feature type="transmembrane region" description="Helical" evidence="7">
    <location>
        <begin position="43"/>
        <end position="65"/>
    </location>
</feature>
<name>A0A928VAC3_9GAMM</name>
<feature type="transmembrane region" description="Helical" evidence="7">
    <location>
        <begin position="317"/>
        <end position="344"/>
    </location>
</feature>
<dbReference type="GO" id="GO:0015293">
    <property type="term" value="F:symporter activity"/>
    <property type="evidence" value="ECO:0007669"/>
    <property type="project" value="UniProtKB-KW"/>
</dbReference>
<keyword evidence="3 6" id="KW-0812">Transmembrane</keyword>